<evidence type="ECO:0000313" key="2">
    <source>
        <dbReference type="Proteomes" id="UP000199377"/>
    </source>
</evidence>
<keyword evidence="2" id="KW-1185">Reference proteome</keyword>
<organism evidence="1 2">
    <name type="scientific">Albimonas pacifica</name>
    <dbReference type="NCBI Taxonomy" id="1114924"/>
    <lineage>
        <taxon>Bacteria</taxon>
        <taxon>Pseudomonadati</taxon>
        <taxon>Pseudomonadota</taxon>
        <taxon>Alphaproteobacteria</taxon>
        <taxon>Rhodobacterales</taxon>
        <taxon>Paracoccaceae</taxon>
        <taxon>Albimonas</taxon>
    </lineage>
</organism>
<name>A0A1I3LH69_9RHOB</name>
<sequence>MLRVAAGQTVSRVVTVAGSGSLASETFTAYALDQQARPLEATVAITNAGTREITITVAATDWVSGNGGFGRLEVIMDDGGVKSQVHAERIRITPGMSVRRTLPFAYA</sequence>
<evidence type="ECO:0000313" key="1">
    <source>
        <dbReference type="EMBL" id="SFI84074.1"/>
    </source>
</evidence>
<reference evidence="1 2" key="1">
    <citation type="submission" date="2016-10" db="EMBL/GenBank/DDBJ databases">
        <authorList>
            <person name="de Groot N.N."/>
        </authorList>
    </citation>
    <scope>NUCLEOTIDE SEQUENCE [LARGE SCALE GENOMIC DNA]</scope>
    <source>
        <strain evidence="1 2">CGMCC 1.11030</strain>
    </source>
</reference>
<dbReference type="EMBL" id="FOQH01000010">
    <property type="protein sequence ID" value="SFI84074.1"/>
    <property type="molecule type" value="Genomic_DNA"/>
</dbReference>
<dbReference type="Proteomes" id="UP000199377">
    <property type="component" value="Unassembled WGS sequence"/>
</dbReference>
<gene>
    <name evidence="1" type="ORF">SAMN05216258_11027</name>
</gene>
<proteinExistence type="predicted"/>
<dbReference type="AlphaFoldDB" id="A0A1I3LH69"/>
<protein>
    <submittedName>
        <fullName evidence="1">Uncharacterized protein</fullName>
    </submittedName>
</protein>
<accession>A0A1I3LH69</accession>
<dbReference type="STRING" id="1114924.SAMN05216258_11027"/>
<dbReference type="RefSeq" id="WP_092863072.1">
    <property type="nucleotide sequence ID" value="NZ_FOQH01000010.1"/>
</dbReference>